<dbReference type="RefSeq" id="WP_290022044.1">
    <property type="nucleotide sequence ID" value="NZ_JAOPLV010000005.1"/>
</dbReference>
<reference evidence="1" key="1">
    <citation type="submission" date="2023-08" db="EMBL/GenBank/DDBJ databases">
        <title>WGS of Aeromonas isolates.</title>
        <authorList>
            <person name="Lee H."/>
        </authorList>
    </citation>
    <scope>NUCLEOTIDE SEQUENCE</scope>
    <source>
        <strain evidence="1">SL22</strain>
    </source>
</reference>
<proteinExistence type="predicted"/>
<protein>
    <recommendedName>
        <fullName evidence="3">Phage protein</fullName>
    </recommendedName>
</protein>
<evidence type="ECO:0008006" key="3">
    <source>
        <dbReference type="Google" id="ProtNLM"/>
    </source>
</evidence>
<sequence>MSFINLDHTTQTQVIISILNANRADIKSGYLGTDSLSIATSLSPIEHRHDGVNYERNNVVAKLDFEIRCLQVTGKYSHDTGFLPSTEGKTPTQWLLELVALRRKVDGFAKPARTIEECDQPADKRFVEQFAGWRAPLLVSLHPTWASSIYKWLADGSESDYAKVLRFDAETPKQALDDLKKAAEAKSPVAAHRLVAGALHSVRLSPAEIEAHYATIKAASITQPVYMEVESQLFGIVGTQNLQVSLSKYLGIDTESKLGHLKETVFAQNKADFDALMQKGLDEERKAAEAAARQSEIAQALVQAEGLEKARTSVAAGTATKEELALFMANA</sequence>
<gene>
    <name evidence="1" type="ORF">OB959_11740</name>
</gene>
<comment type="caution">
    <text evidence="1">The sequence shown here is derived from an EMBL/GenBank/DDBJ whole genome shotgun (WGS) entry which is preliminary data.</text>
</comment>
<evidence type="ECO:0000313" key="2">
    <source>
        <dbReference type="Proteomes" id="UP001168216"/>
    </source>
</evidence>
<evidence type="ECO:0000313" key="1">
    <source>
        <dbReference type="EMBL" id="MDM5140466.1"/>
    </source>
</evidence>
<accession>A0AAW7I2U1</accession>
<dbReference type="EMBL" id="JAOPLV010000005">
    <property type="protein sequence ID" value="MDM5140466.1"/>
    <property type="molecule type" value="Genomic_DNA"/>
</dbReference>
<name>A0AAW7I2U1_9GAMM</name>
<organism evidence="1 2">
    <name type="scientific">Aeromonas bestiarum</name>
    <dbReference type="NCBI Taxonomy" id="105751"/>
    <lineage>
        <taxon>Bacteria</taxon>
        <taxon>Pseudomonadati</taxon>
        <taxon>Pseudomonadota</taxon>
        <taxon>Gammaproteobacteria</taxon>
        <taxon>Aeromonadales</taxon>
        <taxon>Aeromonadaceae</taxon>
        <taxon>Aeromonas</taxon>
    </lineage>
</organism>
<dbReference type="AlphaFoldDB" id="A0AAW7I2U1"/>
<dbReference type="Proteomes" id="UP001168216">
    <property type="component" value="Unassembled WGS sequence"/>
</dbReference>